<evidence type="ECO:0000256" key="2">
    <source>
        <dbReference type="SAM" id="Phobius"/>
    </source>
</evidence>
<keyword evidence="2" id="KW-0472">Membrane</keyword>
<accession>A0ABY6HRA9</accession>
<proteinExistence type="predicted"/>
<dbReference type="InterPro" id="IPR013783">
    <property type="entry name" value="Ig-like_fold"/>
</dbReference>
<dbReference type="Gene3D" id="2.60.40.10">
    <property type="entry name" value="Immunoglobulins"/>
    <property type="match status" value="1"/>
</dbReference>
<dbReference type="EMBL" id="CP104013">
    <property type="protein sequence ID" value="UYP46050.1"/>
    <property type="molecule type" value="Genomic_DNA"/>
</dbReference>
<keyword evidence="2" id="KW-0812">Transmembrane</keyword>
<reference evidence="3" key="1">
    <citation type="submission" date="2022-09" db="EMBL/GenBank/DDBJ databases">
        <title>Actin cytoskeleton and complex cell architecture in an #Asgard archaeon.</title>
        <authorList>
            <person name="Ponce Toledo R.I."/>
            <person name="Schleper C."/>
            <person name="Rodrigues Oliveira T."/>
            <person name="Wollweber F."/>
            <person name="Xu J."/>
            <person name="Rittmann S."/>
            <person name="Klingl A."/>
            <person name="Pilhofer M."/>
        </authorList>
    </citation>
    <scope>NUCLEOTIDE SEQUENCE</scope>
    <source>
        <strain evidence="3">B-35</strain>
    </source>
</reference>
<feature type="transmembrane region" description="Helical" evidence="2">
    <location>
        <begin position="560"/>
        <end position="581"/>
    </location>
</feature>
<dbReference type="InterPro" id="IPR001096">
    <property type="entry name" value="Peptidase_C13"/>
</dbReference>
<evidence type="ECO:0000256" key="1">
    <source>
        <dbReference type="SAM" id="MobiDB-lite"/>
    </source>
</evidence>
<feature type="region of interest" description="Disordered" evidence="1">
    <location>
        <begin position="534"/>
        <end position="553"/>
    </location>
</feature>
<gene>
    <name evidence="3" type="ORF">NEF87_002335</name>
</gene>
<dbReference type="Gene3D" id="3.40.50.1460">
    <property type="match status" value="1"/>
</dbReference>
<evidence type="ECO:0000313" key="4">
    <source>
        <dbReference type="Proteomes" id="UP001208689"/>
    </source>
</evidence>
<feature type="compositionally biased region" description="Acidic residues" evidence="1">
    <location>
        <begin position="539"/>
        <end position="553"/>
    </location>
</feature>
<keyword evidence="4" id="KW-1185">Reference proteome</keyword>
<evidence type="ECO:0008006" key="5">
    <source>
        <dbReference type="Google" id="ProtNLM"/>
    </source>
</evidence>
<dbReference type="Pfam" id="PF01650">
    <property type="entry name" value="Peptidase_C13"/>
    <property type="match status" value="1"/>
</dbReference>
<dbReference type="Proteomes" id="UP001208689">
    <property type="component" value="Chromosome"/>
</dbReference>
<sequence>MNIKRNHFAFYFLVSLFVLNAFISFNYSAVASEDPQNSKSPQSSPYANLGAWIIIAGDRSDHDKLNYIIYGCEQVHNTLTGLGVSADDIYYLAPEVDGYSQSLYNDDVTTLVNIDYAIGTWAAGKVDETKGLGMYIFDHGGVDVMCIPGTDLSASHLDSELDDLETATGCNRNIIVYEACHSGSFIDNLSQENRIILTATDQDHGSSVNPSHNWATFSEGFWSSVAKCRTIGRAFEDARAFVVASGHATSQFPWIDDNHDSVPHETDASGYLPNGGDGDDALNIIIGNFVSCMPPFRLYLPKWQYINIWEFKYVLELELSKDVQISEAIIKFIPPNWDPSELINQQAEVADEKGVHSLLEDYLPAVQQVMDDGNHGIVMDDGEHGTIALDINRLDKSFEIPMRETGEYQICAYVRNDKGVISDVVRSRVTFLDEGEEAPADRIPPTVKILDPADGAGVSGKIPIKVEADDNIALDRVQIYMDGVQIHDEMMLTKPYPIVYYFLDTTAYSNGVHNITAVAYDHVGLKAETSHKVDIKNEENDDTTDGEKSDDSDEISIIDIPGYTSGTILIISALGIASILIKIKNYHEK</sequence>
<organism evidence="3 4">
    <name type="scientific">Candidatus Lokiarchaeum ossiferum</name>
    <dbReference type="NCBI Taxonomy" id="2951803"/>
    <lineage>
        <taxon>Archaea</taxon>
        <taxon>Promethearchaeati</taxon>
        <taxon>Promethearchaeota</taxon>
        <taxon>Promethearchaeia</taxon>
        <taxon>Promethearchaeales</taxon>
        <taxon>Promethearchaeaceae</taxon>
        <taxon>Candidatus Lokiarchaeum</taxon>
    </lineage>
</organism>
<name>A0ABY6HRA9_9ARCH</name>
<dbReference type="Pfam" id="PF17957">
    <property type="entry name" value="Big_7"/>
    <property type="match status" value="1"/>
</dbReference>
<protein>
    <recommendedName>
        <fullName evidence="5">Caspase family protein</fullName>
    </recommendedName>
</protein>
<keyword evidence="2" id="KW-1133">Transmembrane helix</keyword>
<evidence type="ECO:0000313" key="3">
    <source>
        <dbReference type="EMBL" id="UYP46050.1"/>
    </source>
</evidence>